<dbReference type="EMBL" id="LR796491">
    <property type="protein sequence ID" value="CAB4147406.1"/>
    <property type="molecule type" value="Genomic_DNA"/>
</dbReference>
<dbReference type="InterPro" id="IPR056209">
    <property type="entry name" value="SU10_adaptor"/>
</dbReference>
<evidence type="ECO:0008006" key="2">
    <source>
        <dbReference type="Google" id="ProtNLM"/>
    </source>
</evidence>
<gene>
    <name evidence="1" type="ORF">UFOVP506_26</name>
</gene>
<evidence type="ECO:0000313" key="1">
    <source>
        <dbReference type="EMBL" id="CAB4147406.1"/>
    </source>
</evidence>
<protein>
    <recommendedName>
        <fullName evidence="2">Tail tubular protein A</fullName>
    </recommendedName>
</protein>
<reference evidence="1" key="1">
    <citation type="submission" date="2020-04" db="EMBL/GenBank/DDBJ databases">
        <authorList>
            <person name="Chiriac C."/>
            <person name="Salcher M."/>
            <person name="Ghai R."/>
            <person name="Kavagutti S V."/>
        </authorList>
    </citation>
    <scope>NUCLEOTIDE SEQUENCE</scope>
</reference>
<organism evidence="1">
    <name type="scientific">uncultured Caudovirales phage</name>
    <dbReference type="NCBI Taxonomy" id="2100421"/>
    <lineage>
        <taxon>Viruses</taxon>
        <taxon>Duplodnaviria</taxon>
        <taxon>Heunggongvirae</taxon>
        <taxon>Uroviricota</taxon>
        <taxon>Caudoviricetes</taxon>
        <taxon>Peduoviridae</taxon>
        <taxon>Maltschvirus</taxon>
        <taxon>Maltschvirus maltsch</taxon>
    </lineage>
</organism>
<sequence>MAITTYSELKTAVADFLNRDDLTTAIPNFVALAEASLNRRMRAPEMVTRATVTIDAEYENRPADWLETIRYQISTNPIGVLEFVTPEEAIIQKTKFSTTGAPLFFSTVGTQFQHVPAPDTAYTAELMYYARVAGLSDANTSNWLLTANPDIYLYATLVQSAPYLKEDERIGVWAGILDRLMAEYEVAEQRAKTGSSRLITRTRTFG</sequence>
<dbReference type="Pfam" id="PF24175">
    <property type="entry name" value="SU10_adaptor"/>
    <property type="match status" value="1"/>
</dbReference>
<accession>A0A6J5MQT6</accession>
<proteinExistence type="predicted"/>
<name>A0A6J5MQT6_9CAUD</name>